<feature type="region of interest" description="Disordered" evidence="1">
    <location>
        <begin position="47"/>
        <end position="71"/>
    </location>
</feature>
<evidence type="ECO:0000256" key="1">
    <source>
        <dbReference type="SAM" id="MobiDB-lite"/>
    </source>
</evidence>
<gene>
    <name evidence="2" type="ORF">Aiant_04710</name>
</gene>
<feature type="compositionally biased region" description="Polar residues" evidence="1">
    <location>
        <begin position="56"/>
        <end position="71"/>
    </location>
</feature>
<sequence>MNDDVAPLSFGDGPGLVVVPGNNRRAHHYTKLAELLQYDYRVTVIERRGRGASGPQARTTASNGRPTTSSR</sequence>
<reference evidence="2 3" key="1">
    <citation type="submission" date="2020-08" db="EMBL/GenBank/DDBJ databases">
        <title>Whole genome shotgun sequence of Actinoplanes ianthinogenes NBRC 13996.</title>
        <authorList>
            <person name="Komaki H."/>
            <person name="Tamura T."/>
        </authorList>
    </citation>
    <scope>NUCLEOTIDE SEQUENCE [LARGE SCALE GENOMIC DNA]</scope>
    <source>
        <strain evidence="2 3">NBRC 13996</strain>
    </source>
</reference>
<organism evidence="2 3">
    <name type="scientific">Actinoplanes ianthinogenes</name>
    <dbReference type="NCBI Taxonomy" id="122358"/>
    <lineage>
        <taxon>Bacteria</taxon>
        <taxon>Bacillati</taxon>
        <taxon>Actinomycetota</taxon>
        <taxon>Actinomycetes</taxon>
        <taxon>Micromonosporales</taxon>
        <taxon>Micromonosporaceae</taxon>
        <taxon>Actinoplanes</taxon>
    </lineage>
</organism>
<evidence type="ECO:0000313" key="2">
    <source>
        <dbReference type="EMBL" id="BCJ39814.1"/>
    </source>
</evidence>
<dbReference type="SUPFAM" id="SSF53474">
    <property type="entry name" value="alpha/beta-Hydrolases"/>
    <property type="match status" value="1"/>
</dbReference>
<name>A0ABN6C5F0_9ACTN</name>
<accession>A0ABN6C5F0</accession>
<proteinExistence type="predicted"/>
<dbReference type="EMBL" id="AP023356">
    <property type="protein sequence ID" value="BCJ39814.1"/>
    <property type="molecule type" value="Genomic_DNA"/>
</dbReference>
<dbReference type="RefSeq" id="WP_189330704.1">
    <property type="nucleotide sequence ID" value="NZ_AP023356.1"/>
</dbReference>
<dbReference type="Proteomes" id="UP000676967">
    <property type="component" value="Chromosome"/>
</dbReference>
<dbReference type="InterPro" id="IPR029058">
    <property type="entry name" value="AB_hydrolase_fold"/>
</dbReference>
<evidence type="ECO:0000313" key="3">
    <source>
        <dbReference type="Proteomes" id="UP000676967"/>
    </source>
</evidence>
<keyword evidence="3" id="KW-1185">Reference proteome</keyword>
<protein>
    <submittedName>
        <fullName evidence="2">Uncharacterized protein</fullName>
    </submittedName>
</protein>
<dbReference type="Gene3D" id="3.40.50.1820">
    <property type="entry name" value="alpha/beta hydrolase"/>
    <property type="match status" value="1"/>
</dbReference>